<keyword evidence="5" id="KW-0813">Transport</keyword>
<dbReference type="EMBL" id="CP136865">
    <property type="protein sequence ID" value="WOJ98312.1"/>
    <property type="molecule type" value="Genomic_DNA"/>
</dbReference>
<comment type="similarity">
    <text evidence="2">Belongs to the LolB family.</text>
</comment>
<keyword evidence="10" id="KW-0143">Chaperone</keyword>
<evidence type="ECO:0000256" key="1">
    <source>
        <dbReference type="ARBA" id="ARBA00004459"/>
    </source>
</evidence>
<sequence length="187" mass="20607">MPTTSAPAPPQAPLVGEEERWLERLAVVAELNDWRVRGKVAYRLPNDAGSVSLDWQQTSQQSNLRLSGPLGVGSTEISNDGALLRVKRDGIERLYPADAAPWLSNGALLPVPVASIHHWLRGVPDPLLPVSDLETDEALAKGFEQNGWVITYSEYRGKQGLAMPTRLSLAEPKSQLTLKIILRDWQL</sequence>
<dbReference type="Proteomes" id="UP001626549">
    <property type="component" value="Chromosome"/>
</dbReference>
<dbReference type="NCBIfam" id="TIGR00548">
    <property type="entry name" value="lolB"/>
    <property type="match status" value="1"/>
</dbReference>
<dbReference type="SUPFAM" id="SSF89392">
    <property type="entry name" value="Prokaryotic lipoproteins and lipoprotein localization factors"/>
    <property type="match status" value="1"/>
</dbReference>
<keyword evidence="8" id="KW-0472">Membrane</keyword>
<evidence type="ECO:0000256" key="2">
    <source>
        <dbReference type="ARBA" id="ARBA00009696"/>
    </source>
</evidence>
<dbReference type="RefSeq" id="WP_407329631.1">
    <property type="nucleotide sequence ID" value="NZ_CP136865.1"/>
</dbReference>
<evidence type="ECO:0000256" key="12">
    <source>
        <dbReference type="ARBA" id="ARBA00023288"/>
    </source>
</evidence>
<keyword evidence="7" id="KW-0653">Protein transport</keyword>
<evidence type="ECO:0000256" key="3">
    <source>
        <dbReference type="ARBA" id="ARBA00011245"/>
    </source>
</evidence>
<evidence type="ECO:0000256" key="6">
    <source>
        <dbReference type="ARBA" id="ARBA00022729"/>
    </source>
</evidence>
<keyword evidence="9" id="KW-0564">Palmitate</keyword>
<keyword evidence="11" id="KW-0998">Cell outer membrane</keyword>
<accession>A0ABZ0IH19</accession>
<dbReference type="Pfam" id="PF03550">
    <property type="entry name" value="LolB"/>
    <property type="match status" value="1"/>
</dbReference>
<comment type="subunit">
    <text evidence="3">Monomer.</text>
</comment>
<evidence type="ECO:0000256" key="4">
    <source>
        <dbReference type="ARBA" id="ARBA00016202"/>
    </source>
</evidence>
<organism evidence="13 14">
    <name type="scientific">Congregibacter brevis</name>
    <dbReference type="NCBI Taxonomy" id="3081201"/>
    <lineage>
        <taxon>Bacteria</taxon>
        <taxon>Pseudomonadati</taxon>
        <taxon>Pseudomonadota</taxon>
        <taxon>Gammaproteobacteria</taxon>
        <taxon>Cellvibrionales</taxon>
        <taxon>Halieaceae</taxon>
        <taxon>Congregibacter</taxon>
    </lineage>
</organism>
<evidence type="ECO:0000313" key="14">
    <source>
        <dbReference type="Proteomes" id="UP001626549"/>
    </source>
</evidence>
<evidence type="ECO:0000256" key="5">
    <source>
        <dbReference type="ARBA" id="ARBA00022448"/>
    </source>
</evidence>
<dbReference type="CDD" id="cd16326">
    <property type="entry name" value="LolB"/>
    <property type="match status" value="1"/>
</dbReference>
<evidence type="ECO:0000256" key="7">
    <source>
        <dbReference type="ARBA" id="ARBA00022927"/>
    </source>
</evidence>
<keyword evidence="12 13" id="KW-0449">Lipoprotein</keyword>
<evidence type="ECO:0000256" key="11">
    <source>
        <dbReference type="ARBA" id="ARBA00023237"/>
    </source>
</evidence>
<evidence type="ECO:0000313" key="13">
    <source>
        <dbReference type="EMBL" id="WOJ98312.1"/>
    </source>
</evidence>
<dbReference type="InterPro" id="IPR004565">
    <property type="entry name" value="OM_lipoprot_LolB"/>
</dbReference>
<dbReference type="Gene3D" id="2.50.20.10">
    <property type="entry name" value="Lipoprotein localisation LolA/LolB/LppX"/>
    <property type="match status" value="1"/>
</dbReference>
<evidence type="ECO:0000256" key="8">
    <source>
        <dbReference type="ARBA" id="ARBA00023136"/>
    </source>
</evidence>
<evidence type="ECO:0000256" key="9">
    <source>
        <dbReference type="ARBA" id="ARBA00023139"/>
    </source>
</evidence>
<proteinExistence type="inferred from homology"/>
<dbReference type="InterPro" id="IPR029046">
    <property type="entry name" value="LolA/LolB/LppX"/>
</dbReference>
<protein>
    <recommendedName>
        <fullName evidence="4">Outer-membrane lipoprotein LolB</fullName>
    </recommendedName>
</protein>
<gene>
    <name evidence="13" type="primary">lolB</name>
    <name evidence="13" type="ORF">R0137_07015</name>
</gene>
<keyword evidence="14" id="KW-1185">Reference proteome</keyword>
<comment type="subcellular location">
    <subcellularLocation>
        <location evidence="1">Cell outer membrane</location>
        <topology evidence="1">Lipid-anchor</topology>
    </subcellularLocation>
</comment>
<evidence type="ECO:0000256" key="10">
    <source>
        <dbReference type="ARBA" id="ARBA00023186"/>
    </source>
</evidence>
<keyword evidence="6" id="KW-0732">Signal</keyword>
<reference evidence="13 14" key="1">
    <citation type="submission" date="2023-10" db="EMBL/GenBank/DDBJ databases">
        <title>Two novel species belonging to the OM43/NOR5 clade.</title>
        <authorList>
            <person name="Park M."/>
        </authorList>
    </citation>
    <scope>NUCLEOTIDE SEQUENCE [LARGE SCALE GENOMIC DNA]</scope>
    <source>
        <strain evidence="13 14">IMCC45268</strain>
    </source>
</reference>
<name>A0ABZ0IH19_9GAMM</name>